<evidence type="ECO:0000313" key="3">
    <source>
        <dbReference type="Proteomes" id="UP000006064"/>
    </source>
</evidence>
<gene>
    <name evidence="2" type="ORF">CL1_1558</name>
</gene>
<dbReference type="AlphaFoldDB" id="I3ZVM1"/>
<dbReference type="PANTHER" id="PTHR42663:SF12">
    <property type="entry name" value="ATP-BINDING PROTEIN PHNP"/>
    <property type="match status" value="1"/>
</dbReference>
<dbReference type="SUPFAM" id="SSF56281">
    <property type="entry name" value="Metallo-hydrolase/oxidoreductase"/>
    <property type="match status" value="1"/>
</dbReference>
<organism evidence="2 3">
    <name type="scientific">Thermococcus cleftensis (strain DSM 27260 / KACC 17922 / CL1)</name>
    <dbReference type="NCBI Taxonomy" id="163003"/>
    <lineage>
        <taxon>Archaea</taxon>
        <taxon>Methanobacteriati</taxon>
        <taxon>Methanobacteriota</taxon>
        <taxon>Thermococci</taxon>
        <taxon>Thermococcales</taxon>
        <taxon>Thermococcaceae</taxon>
        <taxon>Thermococcus</taxon>
    </lineage>
</organism>
<dbReference type="HOGENOM" id="CLU_044538_3_0_2"/>
<dbReference type="STRING" id="163003.CL1_1558"/>
<feature type="domain" description="Metallo-beta-lactamase" evidence="1">
    <location>
        <begin position="39"/>
        <end position="217"/>
    </location>
</feature>
<name>I3ZVM1_THECF</name>
<accession>I3ZVM1</accession>
<dbReference type="InterPro" id="IPR036866">
    <property type="entry name" value="RibonucZ/Hydroxyglut_hydro"/>
</dbReference>
<reference evidence="2 3" key="1">
    <citation type="journal article" date="2012" name="J. Bacteriol.">
        <title>Complete Genome Sequence of the Hyperthermophilic Archaeon Thermococcus sp. Strain CL1, Isolated from a Paralvinella sp. Polychaete Worm Collected from a Hydrothermal Vent.</title>
        <authorList>
            <person name="Jung J.H."/>
            <person name="Holden J.F."/>
            <person name="Seo D.H."/>
            <person name="Park K.H."/>
            <person name="Shin H."/>
            <person name="Ryu S."/>
            <person name="Lee J.H."/>
            <person name="Park C.S."/>
        </authorList>
    </citation>
    <scope>NUCLEOTIDE SEQUENCE [LARGE SCALE GENOMIC DNA]</scope>
    <source>
        <strain evidence="3">DSM 27260 / KACC 17922 / CL1</strain>
    </source>
</reference>
<dbReference type="Proteomes" id="UP000006064">
    <property type="component" value="Chromosome"/>
</dbReference>
<dbReference type="SMART" id="SM00849">
    <property type="entry name" value="Lactamase_B"/>
    <property type="match status" value="1"/>
</dbReference>
<dbReference type="InterPro" id="IPR001279">
    <property type="entry name" value="Metallo-B-lactamas"/>
</dbReference>
<dbReference type="KEGG" id="thm:CL1_1558"/>
<dbReference type="EMBL" id="CP003651">
    <property type="protein sequence ID" value="AFL95755.1"/>
    <property type="molecule type" value="Genomic_DNA"/>
</dbReference>
<sequence length="251" mass="28320">MGLIVYFIGTGGSEGIPAHLCTCPTCTEARRFGFAQRKPSTLAVITEKGKAVLFDVGTDIRDYLNVPLEAIFLTHWHHDHIYGLYKLRWMALETPLYAPEGHADALILREPKNLQPRVVKAGDVIKLDTLRITALRLNHQVETLGYLIEEDGKTIAILYDTKGLPEETEEFLKGKAPLRLAIVDATYPPGIKDPYHNNVDEAAELGLRLAERTVLSHISHKNLPFLELTEYVRKRWGNRVLVAYDGMVFYV</sequence>
<dbReference type="Pfam" id="PF12706">
    <property type="entry name" value="Lactamase_B_2"/>
    <property type="match status" value="1"/>
</dbReference>
<evidence type="ECO:0000259" key="1">
    <source>
        <dbReference type="SMART" id="SM00849"/>
    </source>
</evidence>
<keyword evidence="3" id="KW-1185">Reference proteome</keyword>
<dbReference type="PANTHER" id="PTHR42663">
    <property type="entry name" value="HYDROLASE C777.06C-RELATED-RELATED"/>
    <property type="match status" value="1"/>
</dbReference>
<protein>
    <recommendedName>
        <fullName evidence="1">Metallo-beta-lactamase domain-containing protein</fullName>
    </recommendedName>
</protein>
<dbReference type="Gene3D" id="3.60.15.10">
    <property type="entry name" value="Ribonuclease Z/Hydroxyacylglutathione hydrolase-like"/>
    <property type="match status" value="1"/>
</dbReference>
<evidence type="ECO:0000313" key="2">
    <source>
        <dbReference type="EMBL" id="AFL95755.1"/>
    </source>
</evidence>
<proteinExistence type="predicted"/>